<dbReference type="STRING" id="1236220.SAMN04488112_11912"/>
<evidence type="ECO:0000256" key="13">
    <source>
        <dbReference type="SAM" id="Phobius"/>
    </source>
</evidence>
<keyword evidence="6" id="KW-0598">Phosphotransferase system</keyword>
<feature type="transmembrane region" description="Helical" evidence="13">
    <location>
        <begin position="307"/>
        <end position="333"/>
    </location>
</feature>
<evidence type="ECO:0000259" key="14">
    <source>
        <dbReference type="PROSITE" id="PS51098"/>
    </source>
</evidence>
<evidence type="ECO:0000256" key="6">
    <source>
        <dbReference type="ARBA" id="ARBA00022683"/>
    </source>
</evidence>
<dbReference type="CDD" id="cd00212">
    <property type="entry name" value="PTS_IIB_glc"/>
    <property type="match status" value="1"/>
</dbReference>
<reference evidence="16 17" key="1">
    <citation type="submission" date="2016-10" db="EMBL/GenBank/DDBJ databases">
        <authorList>
            <person name="de Groot N.N."/>
        </authorList>
    </citation>
    <scope>NUCLEOTIDE SEQUENCE [LARGE SCALE GENOMIC DNA]</scope>
    <source>
        <strain evidence="16 17">DSM 45514</strain>
    </source>
</reference>
<dbReference type="AlphaFoldDB" id="A0A1G6Q1H5"/>
<dbReference type="Pfam" id="PF02378">
    <property type="entry name" value="PTS_EIIC"/>
    <property type="match status" value="1"/>
</dbReference>
<evidence type="ECO:0000256" key="2">
    <source>
        <dbReference type="ARBA" id="ARBA00022448"/>
    </source>
</evidence>
<keyword evidence="17" id="KW-1185">Reference proteome</keyword>
<evidence type="ECO:0000313" key="16">
    <source>
        <dbReference type="EMBL" id="SDC85636.1"/>
    </source>
</evidence>
<keyword evidence="8" id="KW-0418">Kinase</keyword>
<dbReference type="InterPro" id="IPR018113">
    <property type="entry name" value="PTrfase_EIIB_Cys"/>
</dbReference>
<dbReference type="PROSITE" id="PS01035">
    <property type="entry name" value="PTS_EIIB_TYPE_1_CYS"/>
    <property type="match status" value="1"/>
</dbReference>
<dbReference type="GO" id="GO:0009401">
    <property type="term" value="P:phosphoenolpyruvate-dependent sugar phosphotransferase system"/>
    <property type="evidence" value="ECO:0007669"/>
    <property type="project" value="UniProtKB-KW"/>
</dbReference>
<dbReference type="InterPro" id="IPR050429">
    <property type="entry name" value="PTS_Glucose_EIICBA"/>
</dbReference>
<feature type="domain" description="PTS EIIC type-1" evidence="15">
    <location>
        <begin position="2"/>
        <end position="392"/>
    </location>
</feature>
<evidence type="ECO:0000256" key="8">
    <source>
        <dbReference type="ARBA" id="ARBA00022777"/>
    </source>
</evidence>
<dbReference type="NCBIfam" id="TIGR00826">
    <property type="entry name" value="EIIB_glc"/>
    <property type="match status" value="1"/>
</dbReference>
<keyword evidence="2" id="KW-0813">Transport</keyword>
<keyword evidence="4" id="KW-0762">Sugar transport</keyword>
<dbReference type="GO" id="GO:0090563">
    <property type="term" value="F:protein-phosphocysteine-sugar phosphotransferase activity"/>
    <property type="evidence" value="ECO:0007669"/>
    <property type="project" value="TreeGrafter"/>
</dbReference>
<dbReference type="InterPro" id="IPR003352">
    <property type="entry name" value="PTS_EIIC"/>
</dbReference>
<evidence type="ECO:0000256" key="10">
    <source>
        <dbReference type="ARBA" id="ARBA00023136"/>
    </source>
</evidence>
<dbReference type="InterPro" id="IPR001996">
    <property type="entry name" value="PTS_IIB_1"/>
</dbReference>
<dbReference type="InterPro" id="IPR036878">
    <property type="entry name" value="Glu_permease_IIB"/>
</dbReference>
<dbReference type="GO" id="GO:0008982">
    <property type="term" value="F:protein-N(PI)-phosphohistidine-sugar phosphotransferase activity"/>
    <property type="evidence" value="ECO:0007669"/>
    <property type="project" value="InterPro"/>
</dbReference>
<feature type="transmembrane region" description="Helical" evidence="13">
    <location>
        <begin position="189"/>
        <end position="209"/>
    </location>
</feature>
<evidence type="ECO:0000256" key="12">
    <source>
        <dbReference type="SAM" id="MobiDB-lite"/>
    </source>
</evidence>
<feature type="transmembrane region" description="Helical" evidence="13">
    <location>
        <begin position="358"/>
        <end position="380"/>
    </location>
</feature>
<feature type="compositionally biased region" description="Polar residues" evidence="12">
    <location>
        <begin position="397"/>
        <end position="407"/>
    </location>
</feature>
<feature type="active site" description="Phosphocysteine intermediate; for EIIB activity" evidence="11">
    <location>
        <position position="435"/>
    </location>
</feature>
<evidence type="ECO:0000256" key="7">
    <source>
        <dbReference type="ARBA" id="ARBA00022692"/>
    </source>
</evidence>
<sequence length="494" mass="53071">MKAVFGKLQQVGKALMLPIAVMPAAAILMSLGVLINTLADQFAVEGTWLTQVGDTMVAGADGILGFLPLLFAVGVAVGLSGSSGAAGLAAVTGYMVLNSIVGMNVAPPDNGEWQVKLDQTGVLGGIITGLITAYLYKRFHDIQLPDWLQFFGGKRFVPIITSFVMFLVGILFLFIWPPIEAGIDAVGNWVIGAGAVGLFGFGVLNRLLIPLGLHHIFNAVAWFQLGKYETPGGDVVTGDLYRFLAGDPSAGMFMAGFFPVMMFALPAACLAMIHEAKPSQRAVVGGVLGSAALTSFMTGITEPIEFAFMFLAPVLYLIHAVLTGTSMALMYLLDVKHGFGFSAGLIDYVVNFHLSHNAWWILPIGLAYAVIYYGVFRLAIRRFNLPTPGRMEESKPQEATTDSTQDDSSNHLDRLARDVLAAIGGEENVEGLDACITRLRMTLKDEEPLDEARLKELGASGVIRVGPGYYQAVFGTQSELLKERILRLIGRESS</sequence>
<feature type="transmembrane region" description="Helical" evidence="13">
    <location>
        <begin position="12"/>
        <end position="35"/>
    </location>
</feature>
<keyword evidence="5" id="KW-0808">Transferase</keyword>
<keyword evidence="3" id="KW-1003">Cell membrane</keyword>
<gene>
    <name evidence="16" type="ORF">SAMN04488112_11912</name>
</gene>
<dbReference type="GO" id="GO:0005886">
    <property type="term" value="C:plasma membrane"/>
    <property type="evidence" value="ECO:0007669"/>
    <property type="project" value="UniProtKB-SubCell"/>
</dbReference>
<feature type="transmembrane region" description="Helical" evidence="13">
    <location>
        <begin position="55"/>
        <end position="79"/>
    </location>
</feature>
<organism evidence="16 17">
    <name type="scientific">Melghirimyces thermohalophilus</name>
    <dbReference type="NCBI Taxonomy" id="1236220"/>
    <lineage>
        <taxon>Bacteria</taxon>
        <taxon>Bacillati</taxon>
        <taxon>Bacillota</taxon>
        <taxon>Bacilli</taxon>
        <taxon>Bacillales</taxon>
        <taxon>Thermoactinomycetaceae</taxon>
        <taxon>Melghirimyces</taxon>
    </lineage>
</organism>
<dbReference type="Proteomes" id="UP000199387">
    <property type="component" value="Unassembled WGS sequence"/>
</dbReference>
<evidence type="ECO:0000256" key="4">
    <source>
        <dbReference type="ARBA" id="ARBA00022597"/>
    </source>
</evidence>
<evidence type="ECO:0000259" key="15">
    <source>
        <dbReference type="PROSITE" id="PS51103"/>
    </source>
</evidence>
<feature type="transmembrane region" description="Helical" evidence="13">
    <location>
        <begin position="250"/>
        <end position="273"/>
    </location>
</feature>
<evidence type="ECO:0000256" key="5">
    <source>
        <dbReference type="ARBA" id="ARBA00022679"/>
    </source>
</evidence>
<dbReference type="Gene3D" id="3.30.1360.60">
    <property type="entry name" value="Glucose permease domain IIB"/>
    <property type="match status" value="1"/>
</dbReference>
<evidence type="ECO:0000256" key="11">
    <source>
        <dbReference type="PROSITE-ProRule" id="PRU00421"/>
    </source>
</evidence>
<dbReference type="GO" id="GO:0016301">
    <property type="term" value="F:kinase activity"/>
    <property type="evidence" value="ECO:0007669"/>
    <property type="project" value="UniProtKB-KW"/>
</dbReference>
<name>A0A1G6Q1H5_9BACL</name>
<keyword evidence="10 13" id="KW-0472">Membrane</keyword>
<proteinExistence type="predicted"/>
<dbReference type="EMBL" id="FMZA01000019">
    <property type="protein sequence ID" value="SDC85636.1"/>
    <property type="molecule type" value="Genomic_DNA"/>
</dbReference>
<protein>
    <submittedName>
        <fullName evidence="16">PTS system N-acetylglucosamine-specific IIB component, Glc family (TC 4.A.1.1.7)/PTS system N-acetylglucosamine-specific IIC component, Glc family (TC 4.A.1.1.7)</fullName>
    </submittedName>
</protein>
<dbReference type="SUPFAM" id="SSF55604">
    <property type="entry name" value="Glucose permease domain IIB"/>
    <property type="match status" value="1"/>
</dbReference>
<dbReference type="InterPro" id="IPR013013">
    <property type="entry name" value="PTS_EIIC_1"/>
</dbReference>
<dbReference type="PROSITE" id="PS51098">
    <property type="entry name" value="PTS_EIIB_TYPE_1"/>
    <property type="match status" value="1"/>
</dbReference>
<keyword evidence="7 13" id="KW-0812">Transmembrane</keyword>
<feature type="transmembrane region" description="Helical" evidence="13">
    <location>
        <begin position="119"/>
        <end position="136"/>
    </location>
</feature>
<dbReference type="PANTHER" id="PTHR30009">
    <property type="entry name" value="CYTOCHROME C-TYPE SYNTHESIS PROTEIN AND PTS TRANSMEMBRANE COMPONENT"/>
    <property type="match status" value="1"/>
</dbReference>
<feature type="domain" description="PTS EIIB type-1" evidence="14">
    <location>
        <begin position="413"/>
        <end position="494"/>
    </location>
</feature>
<feature type="region of interest" description="Disordered" evidence="12">
    <location>
        <begin position="389"/>
        <end position="410"/>
    </location>
</feature>
<dbReference type="Pfam" id="PF00367">
    <property type="entry name" value="PTS_EIIB"/>
    <property type="match status" value="1"/>
</dbReference>
<keyword evidence="9 13" id="KW-1133">Transmembrane helix</keyword>
<accession>A0A1G6Q1H5</accession>
<evidence type="ECO:0000313" key="17">
    <source>
        <dbReference type="Proteomes" id="UP000199387"/>
    </source>
</evidence>
<evidence type="ECO:0000256" key="3">
    <source>
        <dbReference type="ARBA" id="ARBA00022475"/>
    </source>
</evidence>
<feature type="transmembrane region" description="Helical" evidence="13">
    <location>
        <begin position="86"/>
        <end position="107"/>
    </location>
</feature>
<comment type="subcellular location">
    <subcellularLocation>
        <location evidence="1">Cell membrane</location>
        <topology evidence="1">Multi-pass membrane protein</topology>
    </subcellularLocation>
</comment>
<evidence type="ECO:0000256" key="9">
    <source>
        <dbReference type="ARBA" id="ARBA00022989"/>
    </source>
</evidence>
<feature type="transmembrane region" description="Helical" evidence="13">
    <location>
        <begin position="156"/>
        <end position="177"/>
    </location>
</feature>
<evidence type="ECO:0000256" key="1">
    <source>
        <dbReference type="ARBA" id="ARBA00004651"/>
    </source>
</evidence>
<dbReference type="PROSITE" id="PS51103">
    <property type="entry name" value="PTS_EIIC_TYPE_1"/>
    <property type="match status" value="1"/>
</dbReference>